<comment type="subcellular location">
    <subcellularLocation>
        <location evidence="11">Mitochondrion outer membrane</location>
    </subcellularLocation>
</comment>
<keyword evidence="11" id="KW-0472">Membrane</keyword>
<dbReference type="GO" id="GO:0070189">
    <property type="term" value="P:kynurenine metabolic process"/>
    <property type="evidence" value="ECO:0007669"/>
    <property type="project" value="TreeGrafter"/>
</dbReference>
<dbReference type="UniPathway" id="UPA00253">
    <property type="reaction ID" value="UER00328"/>
</dbReference>
<evidence type="ECO:0000256" key="3">
    <source>
        <dbReference type="ARBA" id="ARBA00022642"/>
    </source>
</evidence>
<evidence type="ECO:0000256" key="6">
    <source>
        <dbReference type="ARBA" id="ARBA00022857"/>
    </source>
</evidence>
<accession>A0A8B8UL67</accession>
<dbReference type="HAMAP" id="MF_01971">
    <property type="entry name" value="Kynurenine_monooxygenase"/>
    <property type="match status" value="1"/>
</dbReference>
<dbReference type="SUPFAM" id="SSF51905">
    <property type="entry name" value="FAD/NAD(P)-binding domain"/>
    <property type="match status" value="1"/>
</dbReference>
<comment type="function">
    <text evidence="11">Catalyzes the hydroxylation of L-kynurenine (L-Kyn) to form 3-hydroxy-L-kynurenine (L-3OHKyn). Required for synthesis of quinolinic acid.</text>
</comment>
<sequence>MTVKKFRSSANSFNLNMPESVAIIGAGLVGCLAALAFSKEGYHVTLYDFRQDPRLDTTENKNLKSINLAISARGIDALKSVDHDACEHILQDMIPMKGRMIHDLKGEQESQLYGLHGEAINSINRSVLNNSLLDELEKSTTELKFGHKLVKIEWTDDKQICHFAVGGDLRVPHTEYFDFVIGCDGAYSATRSQMQRKVEMDFSQEYMDLRYIELYIPATEAFKPKFGGNFAIAPDHLHIWPRHKFMLIALANSDGSFTSTFFGSKDQISDLITSKSRVKKFLIENFPDIVNIMDLDDAVKRFITYPKESLVCVNCKPYDVPGGKAILLGDAAHAMVPFYGQGMNCGFEDVRVLMALLKMHSGDRSRAFAEYTQTRHKDLVSITQLAKRNYKEMSHDVTSKRFLLRRKLDALFSIIMKDRWIPLYTMISFRSDIPYSRALERTGRQTRILKFLESLTLGMLSVGGYKLFKFLTKERS</sequence>
<organism evidence="13">
    <name type="scientific">Saccharomyces paradoxus</name>
    <name type="common">Yeast</name>
    <name type="synonym">Saccharomyces douglasii</name>
    <dbReference type="NCBI Taxonomy" id="27291"/>
    <lineage>
        <taxon>Eukaryota</taxon>
        <taxon>Fungi</taxon>
        <taxon>Dikarya</taxon>
        <taxon>Ascomycota</taxon>
        <taxon>Saccharomycotina</taxon>
        <taxon>Saccharomycetes</taxon>
        <taxon>Saccharomycetales</taxon>
        <taxon>Saccharomycetaceae</taxon>
        <taxon>Saccharomyces</taxon>
    </lineage>
</organism>
<reference evidence="13" key="2">
    <citation type="submission" date="2020-01" db="EMBL/GenBank/DDBJ databases">
        <title>Population-level Yeast Reference Genomes.</title>
        <authorList>
            <person name="Yue J.-X."/>
        </authorList>
    </citation>
    <scope>NUCLEOTIDE SEQUENCE</scope>
    <source>
        <strain evidence="13">CBS432</strain>
    </source>
</reference>
<dbReference type="GO" id="GO:0071949">
    <property type="term" value="F:FAD binding"/>
    <property type="evidence" value="ECO:0007669"/>
    <property type="project" value="InterPro"/>
</dbReference>
<keyword evidence="7 11" id="KW-0560">Oxidoreductase</keyword>
<dbReference type="EC" id="1.14.13.9" evidence="11"/>
<evidence type="ECO:0000256" key="9">
    <source>
        <dbReference type="ARBA" id="ARBA00023128"/>
    </source>
</evidence>
<dbReference type="GO" id="GO:0006569">
    <property type="term" value="P:L-tryptophan catabolic process"/>
    <property type="evidence" value="ECO:0007669"/>
    <property type="project" value="UniProtKB-UniRule"/>
</dbReference>
<reference evidence="13" key="1">
    <citation type="journal article" date="2017" name="Nat. Genet.">
        <title>Contrasting evolutionary genome dynamics between domesticated and wild yeasts.</title>
        <authorList>
            <person name="Yue J.X."/>
            <person name="Li J."/>
            <person name="Aigrain L."/>
            <person name="Hallin J."/>
            <person name="Persson K."/>
            <person name="Oliver K."/>
            <person name="Bergstrom A."/>
            <person name="Coupland P."/>
            <person name="Warringer J."/>
            <person name="Lagomarsino M.C."/>
            <person name="Fischer G."/>
            <person name="Durbin R."/>
            <person name="Liti G."/>
        </authorList>
    </citation>
    <scope>NUCLEOTIDE SEQUENCE</scope>
    <source>
        <strain evidence="13">CBS432</strain>
    </source>
</reference>
<keyword evidence="3 11" id="KW-0662">Pyridine nucleotide biosynthesis</keyword>
<name>A0A8B8UL67_SACPA</name>
<dbReference type="InterPro" id="IPR036188">
    <property type="entry name" value="FAD/NAD-bd_sf"/>
</dbReference>
<dbReference type="GO" id="GO:0043420">
    <property type="term" value="P:anthranilate metabolic process"/>
    <property type="evidence" value="ECO:0007669"/>
    <property type="project" value="UniProtKB-UniRule"/>
</dbReference>
<dbReference type="GO" id="GO:0019805">
    <property type="term" value="P:quinolinate biosynthetic process"/>
    <property type="evidence" value="ECO:0007669"/>
    <property type="project" value="UniProtKB-UniRule"/>
</dbReference>
<comment type="similarity">
    <text evidence="11">Belongs to the aromatic-ring hydroxylase family. KMO subfamily.</text>
</comment>
<keyword evidence="2 11" id="KW-0285">Flavoprotein</keyword>
<keyword evidence="8 11" id="KW-0503">Monooxygenase</keyword>
<keyword evidence="6 11" id="KW-0521">NADP</keyword>
<dbReference type="PRINTS" id="PR00420">
    <property type="entry name" value="RNGMNOXGNASE"/>
</dbReference>
<dbReference type="PROSITE" id="PS51257">
    <property type="entry name" value="PROKAR_LIPOPROTEIN"/>
    <property type="match status" value="1"/>
</dbReference>
<dbReference type="Gene3D" id="3.50.50.60">
    <property type="entry name" value="FAD/NAD(P)-binding domain"/>
    <property type="match status" value="1"/>
</dbReference>
<keyword evidence="9 11" id="KW-0496">Mitochondrion</keyword>
<dbReference type="VEuPathDB" id="FungiDB:SPAR_B00150"/>
<evidence type="ECO:0000256" key="8">
    <source>
        <dbReference type="ARBA" id="ARBA00023033"/>
    </source>
</evidence>
<keyword evidence="5 11" id="KW-0274">FAD</keyword>
<comment type="pathway">
    <text evidence="11">Cofactor biosynthesis; NAD(+) biosynthesis; quinolinate from L-kynurenine: step 1/3.</text>
</comment>
<dbReference type="PANTHER" id="PTHR46028:SF2">
    <property type="entry name" value="KYNURENINE 3-MONOOXYGENASE"/>
    <property type="match status" value="1"/>
</dbReference>
<dbReference type="AlphaFoldDB" id="A0A8B8UL67"/>
<feature type="domain" description="FAD-binding" evidence="12">
    <location>
        <begin position="20"/>
        <end position="377"/>
    </location>
</feature>
<dbReference type="InterPro" id="IPR027545">
    <property type="entry name" value="Kynurenine_monooxygenase"/>
</dbReference>
<keyword evidence="4 11" id="KW-1000">Mitochondrion outer membrane</keyword>
<dbReference type="PANTHER" id="PTHR46028">
    <property type="entry name" value="KYNURENINE 3-MONOOXYGENASE"/>
    <property type="match status" value="1"/>
</dbReference>
<dbReference type="Pfam" id="PF01494">
    <property type="entry name" value="FAD_binding_3"/>
    <property type="match status" value="1"/>
</dbReference>
<reference evidence="13" key="3">
    <citation type="submission" date="2025-07" db="EMBL/GenBank/DDBJ databases">
        <authorList>
            <consortium name="NCBI Genome Project"/>
        </authorList>
    </citation>
    <scope>NUCLEOTIDE SEQUENCE</scope>
    <source>
        <strain evidence="13">CBS432</strain>
    </source>
</reference>
<evidence type="ECO:0000256" key="5">
    <source>
        <dbReference type="ARBA" id="ARBA00022827"/>
    </source>
</evidence>
<gene>
    <name evidence="11 13" type="primary">BNA4</name>
    <name evidence="13" type="ORF">SPAR_B00150</name>
</gene>
<evidence type="ECO:0000256" key="1">
    <source>
        <dbReference type="ARBA" id="ARBA00001974"/>
    </source>
</evidence>
<evidence type="ECO:0000313" key="13">
    <source>
        <dbReference type="RefSeq" id="XP_033764508.1"/>
    </source>
</evidence>
<dbReference type="GO" id="GO:0004502">
    <property type="term" value="F:kynurenine 3-monooxygenase activity"/>
    <property type="evidence" value="ECO:0007669"/>
    <property type="project" value="UniProtKB-UniRule"/>
</dbReference>
<reference evidence="13" key="4">
    <citation type="submission" date="2025-08" db="UniProtKB">
        <authorList>
            <consortium name="RefSeq"/>
        </authorList>
    </citation>
    <scope>IDENTIFICATION</scope>
    <source>
        <strain evidence="13">CBS432</strain>
    </source>
</reference>
<evidence type="ECO:0000256" key="2">
    <source>
        <dbReference type="ARBA" id="ARBA00022630"/>
    </source>
</evidence>
<dbReference type="GO" id="GO:0034354">
    <property type="term" value="P:'de novo' NAD+ biosynthetic process from L-tryptophan"/>
    <property type="evidence" value="ECO:0007669"/>
    <property type="project" value="UniProtKB-UniRule"/>
</dbReference>
<protein>
    <recommendedName>
        <fullName evidence="11">Kynurenine 3-monooxygenase</fullName>
        <ecNumber evidence="11">1.14.13.9</ecNumber>
    </recommendedName>
    <alternativeName>
        <fullName evidence="11">Biosynthesis of nicotinic acid protein 4</fullName>
    </alternativeName>
    <alternativeName>
        <fullName evidence="11">Kynurenine 3-hydroxylase</fullName>
    </alternativeName>
</protein>
<comment type="cofactor">
    <cofactor evidence="1 11">
        <name>FAD</name>
        <dbReference type="ChEBI" id="CHEBI:57692"/>
    </cofactor>
</comment>
<dbReference type="RefSeq" id="XP_033764508.1">
    <property type="nucleotide sequence ID" value="XM_033908617.1"/>
</dbReference>
<proteinExistence type="inferred from homology"/>
<dbReference type="KEGG" id="spao:SPAR_B00150"/>
<evidence type="ECO:0000256" key="10">
    <source>
        <dbReference type="ARBA" id="ARBA00047818"/>
    </source>
</evidence>
<evidence type="ECO:0000259" key="12">
    <source>
        <dbReference type="Pfam" id="PF01494"/>
    </source>
</evidence>
<dbReference type="FunFam" id="3.50.50.60:FF:000129">
    <property type="entry name" value="Kynurenine 3-monooxygenase"/>
    <property type="match status" value="1"/>
</dbReference>
<comment type="catalytic activity">
    <reaction evidence="10 11">
        <text>L-kynurenine + NADPH + O2 + H(+) = 3-hydroxy-L-kynurenine + NADP(+) + H2O</text>
        <dbReference type="Rhea" id="RHEA:20545"/>
        <dbReference type="ChEBI" id="CHEBI:15377"/>
        <dbReference type="ChEBI" id="CHEBI:15378"/>
        <dbReference type="ChEBI" id="CHEBI:15379"/>
        <dbReference type="ChEBI" id="CHEBI:57783"/>
        <dbReference type="ChEBI" id="CHEBI:57959"/>
        <dbReference type="ChEBI" id="CHEBI:58125"/>
        <dbReference type="ChEBI" id="CHEBI:58349"/>
        <dbReference type="EC" id="1.14.13.9"/>
    </reaction>
</comment>
<evidence type="ECO:0000256" key="4">
    <source>
        <dbReference type="ARBA" id="ARBA00022787"/>
    </source>
</evidence>
<dbReference type="InterPro" id="IPR002938">
    <property type="entry name" value="FAD-bd"/>
</dbReference>
<dbReference type="GO" id="GO:0005741">
    <property type="term" value="C:mitochondrial outer membrane"/>
    <property type="evidence" value="ECO:0007669"/>
    <property type="project" value="UniProtKB-SubCell"/>
</dbReference>
<dbReference type="OrthoDB" id="10053569at2759"/>
<evidence type="ECO:0000256" key="7">
    <source>
        <dbReference type="ARBA" id="ARBA00023002"/>
    </source>
</evidence>
<evidence type="ECO:0000256" key="11">
    <source>
        <dbReference type="HAMAP-Rule" id="MF_03018"/>
    </source>
</evidence>